<name>A0A1W2FPM8_KIBAR</name>
<feature type="region of interest" description="Disordered" evidence="1">
    <location>
        <begin position="274"/>
        <end position="296"/>
    </location>
</feature>
<dbReference type="InterPro" id="IPR026467">
    <property type="entry name" value="Ser/Gly_Cys_C_dom"/>
</dbReference>
<gene>
    <name evidence="3" type="ORF">SAMN05661093_08182</name>
</gene>
<dbReference type="Proteomes" id="UP000192674">
    <property type="component" value="Unassembled WGS sequence"/>
</dbReference>
<evidence type="ECO:0000256" key="1">
    <source>
        <dbReference type="SAM" id="MobiDB-lite"/>
    </source>
</evidence>
<feature type="transmembrane region" description="Helical" evidence="2">
    <location>
        <begin position="173"/>
        <end position="194"/>
    </location>
</feature>
<evidence type="ECO:0000313" key="3">
    <source>
        <dbReference type="EMBL" id="SMD23724.1"/>
    </source>
</evidence>
<dbReference type="RefSeq" id="WP_084432636.1">
    <property type="nucleotide sequence ID" value="NZ_FWXV01000009.1"/>
</dbReference>
<evidence type="ECO:0000256" key="2">
    <source>
        <dbReference type="SAM" id="Phobius"/>
    </source>
</evidence>
<keyword evidence="2" id="KW-0472">Membrane</keyword>
<dbReference type="EMBL" id="FWXV01000009">
    <property type="protein sequence ID" value="SMD23724.1"/>
    <property type="molecule type" value="Genomic_DNA"/>
</dbReference>
<reference evidence="3 4" key="1">
    <citation type="submission" date="2017-04" db="EMBL/GenBank/DDBJ databases">
        <authorList>
            <person name="Afonso C.L."/>
            <person name="Miller P.J."/>
            <person name="Scott M.A."/>
            <person name="Spackman E."/>
            <person name="Goraichik I."/>
            <person name="Dimitrov K.M."/>
            <person name="Suarez D.L."/>
            <person name="Swayne D.E."/>
        </authorList>
    </citation>
    <scope>NUCLEOTIDE SEQUENCE [LARGE SCALE GENOMIC DNA]</scope>
    <source>
        <strain evidence="3 4">DSM 43828</strain>
    </source>
</reference>
<keyword evidence="4" id="KW-1185">Reference proteome</keyword>
<sequence>MENPWGLSGPEFLWLYIGGLLVAGVVTVLLRRRIRSASTQRSHEPLTVDETAFLSGGWVRVVESALANLVERNVIRVQRNGLLYPVSDTTARPESVLEERLVNRITKRQGRPLHYHLASMTNLPEYEAISTSLADKGLYYYGSSRRQVFVAALPLVALLVIGIARWINGINLGFPVGYLTGLLILTVIATLFAMREIKAGPTRAGRQALDERGNAVEAAATAVARHGMRGYPDVTISRLLQEPRRVRSSRSRGSAYAGTSVATYGFFGGGGGDSSGGGGGSSCGGGGGGGCGGGGS</sequence>
<protein>
    <submittedName>
        <fullName evidence="3">TIGR04222 domain-containing protein</fullName>
    </submittedName>
</protein>
<dbReference type="AlphaFoldDB" id="A0A1W2FPM8"/>
<keyword evidence="2" id="KW-0812">Transmembrane</keyword>
<evidence type="ECO:0000313" key="4">
    <source>
        <dbReference type="Proteomes" id="UP000192674"/>
    </source>
</evidence>
<keyword evidence="2" id="KW-1133">Transmembrane helix</keyword>
<dbReference type="NCBIfam" id="TIGR04222">
    <property type="entry name" value="near_uncomplex"/>
    <property type="match status" value="1"/>
</dbReference>
<proteinExistence type="predicted"/>
<organism evidence="3 4">
    <name type="scientific">Kibdelosporangium aridum</name>
    <dbReference type="NCBI Taxonomy" id="2030"/>
    <lineage>
        <taxon>Bacteria</taxon>
        <taxon>Bacillati</taxon>
        <taxon>Actinomycetota</taxon>
        <taxon>Actinomycetes</taxon>
        <taxon>Pseudonocardiales</taxon>
        <taxon>Pseudonocardiaceae</taxon>
        <taxon>Kibdelosporangium</taxon>
    </lineage>
</organism>
<feature type="transmembrane region" description="Helical" evidence="2">
    <location>
        <begin position="12"/>
        <end position="30"/>
    </location>
</feature>
<accession>A0A1W2FPM8</accession>
<feature type="transmembrane region" description="Helical" evidence="2">
    <location>
        <begin position="148"/>
        <end position="167"/>
    </location>
</feature>